<dbReference type="EMBL" id="LJSG01000016">
    <property type="protein sequence ID" value="KPP90755.1"/>
    <property type="molecule type" value="Genomic_DNA"/>
</dbReference>
<dbReference type="AlphaFoldDB" id="A0A0P8A9C5"/>
<organism evidence="1 2">
    <name type="scientific">Roseibaca calidilacus</name>
    <dbReference type="NCBI Taxonomy" id="1666912"/>
    <lineage>
        <taxon>Bacteria</taxon>
        <taxon>Pseudomonadati</taxon>
        <taxon>Pseudomonadota</taxon>
        <taxon>Alphaproteobacteria</taxon>
        <taxon>Rhodobacterales</taxon>
        <taxon>Paracoccaceae</taxon>
        <taxon>Roseinatronobacter</taxon>
    </lineage>
</organism>
<evidence type="ECO:0000313" key="2">
    <source>
        <dbReference type="Proteomes" id="UP000050413"/>
    </source>
</evidence>
<dbReference type="Proteomes" id="UP000050413">
    <property type="component" value="Unassembled WGS sequence"/>
</dbReference>
<reference evidence="1 2" key="1">
    <citation type="submission" date="2015-09" db="EMBL/GenBank/DDBJ databases">
        <title>Identification and resolution of microdiversity through metagenomic sequencing of parallel consortia.</title>
        <authorList>
            <person name="Nelson W.C."/>
            <person name="Romine M.F."/>
            <person name="Lindemann S.R."/>
        </authorList>
    </citation>
    <scope>NUCLEOTIDE SEQUENCE [LARGE SCALE GENOMIC DNA]</scope>
    <source>
        <strain evidence="1">HL-91</strain>
    </source>
</reference>
<dbReference type="STRING" id="1666912.Ga0058931_3023"/>
<dbReference type="RefSeq" id="WP_141655978.1">
    <property type="nucleotide sequence ID" value="NZ_FBYC01000004.1"/>
</dbReference>
<accession>A0A0P8A9C5</accession>
<proteinExistence type="predicted"/>
<protein>
    <submittedName>
        <fullName evidence="1">Family 4 glycosyltransferase</fullName>
    </submittedName>
</protein>
<comment type="caution">
    <text evidence="1">The sequence shown here is derived from an EMBL/GenBank/DDBJ whole genome shotgun (WGS) entry which is preliminary data.</text>
</comment>
<dbReference type="Pfam" id="PF13692">
    <property type="entry name" value="Glyco_trans_1_4"/>
    <property type="match status" value="1"/>
</dbReference>
<sequence length="476" mass="52595">MRILHYNWVDPCDPAARGGGVRIYAKALMDEQRRSGGHDCAALSAGMVYDLSSRAKPRWQACGPGRFEFVNTRPVAPSHAEFAAAAQIANPATEALFRDFLLQTGPYDVIHFHGLEGLPARVLSLRRDFPNTRFVLSLHNYYPFCPQVNLWWQERAHCSDYDNGARCRTCLPVAPNPLAVRRAYAVETAFARIGAPAGSWPYDRVLRPALSAGWQALKAVRGRKPALPAPDRPDTAAPDYAKRRAEMVNLLEQYCDEVLAVSDRVRDIAQGFGVTKARTCYIGTRHAEAWGRTRPRPLGADPLRLIYLGYMRADKGFFFLLSALEALPDQTLARLHLTVAARKGPAQVMARLRGLRPRLAGLTLHDGYAAADLDRIVAQADIGIVPPLWEDNLPQVALELHARHIPLMTSDRGGAQELPGTRDLVFRAGDTADFACVLARVMAGQVDLSGYWEHARIPTGIAAHAQELEKLYKGAQ</sequence>
<evidence type="ECO:0000313" key="1">
    <source>
        <dbReference type="EMBL" id="KPP90755.1"/>
    </source>
</evidence>
<dbReference type="PATRIC" id="fig|1666912.4.peg.2735"/>
<dbReference type="Gene3D" id="3.40.50.2000">
    <property type="entry name" value="Glycogen Phosphorylase B"/>
    <property type="match status" value="2"/>
</dbReference>
<dbReference type="OrthoDB" id="9807414at2"/>
<gene>
    <name evidence="1" type="ORF">HLUCCA05_04915</name>
</gene>
<name>A0A0P8A9C5_9RHOB</name>
<keyword evidence="1" id="KW-0808">Transferase</keyword>
<dbReference type="SUPFAM" id="SSF53756">
    <property type="entry name" value="UDP-Glycosyltransferase/glycogen phosphorylase"/>
    <property type="match status" value="1"/>
</dbReference>
<dbReference type="GO" id="GO:0016740">
    <property type="term" value="F:transferase activity"/>
    <property type="evidence" value="ECO:0007669"/>
    <property type="project" value="UniProtKB-KW"/>
</dbReference>